<protein>
    <recommendedName>
        <fullName evidence="4">Protein YebE</fullName>
    </recommendedName>
</protein>
<dbReference type="CDD" id="cd07178">
    <property type="entry name" value="terB_like_YebE"/>
    <property type="match status" value="1"/>
</dbReference>
<dbReference type="EMBL" id="LSRP01000001">
    <property type="protein sequence ID" value="OJG01400.1"/>
    <property type="molecule type" value="Genomic_DNA"/>
</dbReference>
<dbReference type="Gene3D" id="1.10.3680.10">
    <property type="entry name" value="TerB-like"/>
    <property type="match status" value="1"/>
</dbReference>
<keyword evidence="3" id="KW-1185">Reference proteome</keyword>
<feature type="region of interest" description="Disordered" evidence="1">
    <location>
        <begin position="237"/>
        <end position="258"/>
    </location>
</feature>
<dbReference type="Proteomes" id="UP000182661">
    <property type="component" value="Unassembled WGS sequence"/>
</dbReference>
<evidence type="ECO:0008006" key="4">
    <source>
        <dbReference type="Google" id="ProtNLM"/>
    </source>
</evidence>
<dbReference type="InterPro" id="IPR029024">
    <property type="entry name" value="TerB-like"/>
</dbReference>
<reference evidence="2 3" key="1">
    <citation type="submission" date="2016-02" db="EMBL/GenBank/DDBJ databases">
        <title>Genome sequencing of a beta-galactosidase producing bacteria Rhizobium sp. 59.</title>
        <authorList>
            <person name="Wang D."/>
            <person name="Kot W."/>
            <person name="Qin Y."/>
            <person name="Hansen L."/>
            <person name="Naqvi K."/>
            <person name="Rensing C."/>
        </authorList>
    </citation>
    <scope>NUCLEOTIDE SEQUENCE [LARGE SCALE GENOMIC DNA]</scope>
    <source>
        <strain evidence="2 3">59</strain>
    </source>
</reference>
<gene>
    <name evidence="2" type="ORF">AX760_00320</name>
</gene>
<evidence type="ECO:0000256" key="1">
    <source>
        <dbReference type="SAM" id="MobiDB-lite"/>
    </source>
</evidence>
<proteinExistence type="predicted"/>
<dbReference type="AlphaFoldDB" id="A0A657M2J4"/>
<comment type="caution">
    <text evidence="2">The sequence shown here is derived from an EMBL/GenBank/DDBJ whole genome shotgun (WGS) entry which is preliminary data.</text>
</comment>
<dbReference type="RefSeq" id="WP_071830835.1">
    <property type="nucleotide sequence ID" value="NZ_LSRP01000001.1"/>
</dbReference>
<feature type="compositionally biased region" description="Polar residues" evidence="1">
    <location>
        <begin position="237"/>
        <end position="247"/>
    </location>
</feature>
<dbReference type="SUPFAM" id="SSF158682">
    <property type="entry name" value="TerB-like"/>
    <property type="match status" value="1"/>
</dbReference>
<sequence>MFDAKKLLDQLLGSQVPGAGGTVRDRAGQLTQMAKDNPLKTAGLAAVLLGTGTGRDIAGGALKLGGLAAIAGLGYQAYKNYQAGQTPAAADAPVQSTPELLPPPADSGFSTAPEVMRNDFVLVLVRAMIAAARADGHIDDAERARIMDKVKLSGLDSEAESFLRDELSKPVDLDAMVSAARTEEERVELYTASRLAIDADNRAERGYLDQLAGRLGLADALIDHIEATVSAAKTATVETQPAQTSVPQIGETPVKSPW</sequence>
<evidence type="ECO:0000313" key="3">
    <source>
        <dbReference type="Proteomes" id="UP000182661"/>
    </source>
</evidence>
<accession>A0A657M2J4</accession>
<name>A0A657M2J4_9HYPH</name>
<dbReference type="OrthoDB" id="5459344at2"/>
<evidence type="ECO:0000313" key="2">
    <source>
        <dbReference type="EMBL" id="OJG01400.1"/>
    </source>
</evidence>
<organism evidence="2 3">
    <name type="scientific">Pararhizobium antarcticum</name>
    <dbReference type="NCBI Taxonomy" id="1798805"/>
    <lineage>
        <taxon>Bacteria</taxon>
        <taxon>Pseudomonadati</taxon>
        <taxon>Pseudomonadota</taxon>
        <taxon>Alphaproteobacteria</taxon>
        <taxon>Hyphomicrobiales</taxon>
        <taxon>Rhizobiaceae</taxon>
        <taxon>Rhizobium/Agrobacterium group</taxon>
        <taxon>Pararhizobium</taxon>
    </lineage>
</organism>
<dbReference type="Pfam" id="PF04391">
    <property type="entry name" value="DUF533"/>
    <property type="match status" value="1"/>
</dbReference>
<dbReference type="InterPro" id="IPR007486">
    <property type="entry name" value="YebE"/>
</dbReference>